<proteinExistence type="predicted"/>
<dbReference type="Proteomes" id="UP001595462">
    <property type="component" value="Unassembled WGS sequence"/>
</dbReference>
<dbReference type="InterPro" id="IPR051311">
    <property type="entry name" value="DedA_domain"/>
</dbReference>
<keyword evidence="1" id="KW-1133">Transmembrane helix</keyword>
<name>A0ABV7EVX0_9GAMM</name>
<dbReference type="PANTHER" id="PTHR42709">
    <property type="entry name" value="ALKALINE PHOSPHATASE LIKE PROTEIN"/>
    <property type="match status" value="1"/>
</dbReference>
<feature type="transmembrane region" description="Helical" evidence="1">
    <location>
        <begin position="101"/>
        <end position="121"/>
    </location>
</feature>
<evidence type="ECO:0000313" key="4">
    <source>
        <dbReference type="Proteomes" id="UP001595462"/>
    </source>
</evidence>
<gene>
    <name evidence="3" type="ORF">ACFOSU_16765</name>
</gene>
<dbReference type="InterPro" id="IPR032816">
    <property type="entry name" value="VTT_dom"/>
</dbReference>
<feature type="transmembrane region" description="Helical" evidence="1">
    <location>
        <begin position="55"/>
        <end position="78"/>
    </location>
</feature>
<dbReference type="RefSeq" id="WP_380691064.1">
    <property type="nucleotide sequence ID" value="NZ_JBHRSS010000008.1"/>
</dbReference>
<feature type="domain" description="VTT" evidence="2">
    <location>
        <begin position="48"/>
        <end position="155"/>
    </location>
</feature>
<feature type="transmembrane region" description="Helical" evidence="1">
    <location>
        <begin position="169"/>
        <end position="188"/>
    </location>
</feature>
<feature type="transmembrane region" description="Helical" evidence="1">
    <location>
        <begin position="20"/>
        <end position="43"/>
    </location>
</feature>
<dbReference type="Pfam" id="PF09335">
    <property type="entry name" value="VTT_dom"/>
    <property type="match status" value="1"/>
</dbReference>
<keyword evidence="4" id="KW-1185">Reference proteome</keyword>
<keyword evidence="1" id="KW-0812">Transmembrane</keyword>
<protein>
    <submittedName>
        <fullName evidence="3">YqaA family protein</fullName>
    </submittedName>
</protein>
<evidence type="ECO:0000259" key="2">
    <source>
        <dbReference type="Pfam" id="PF09335"/>
    </source>
</evidence>
<feature type="transmembrane region" description="Helical" evidence="1">
    <location>
        <begin position="133"/>
        <end position="157"/>
    </location>
</feature>
<evidence type="ECO:0000256" key="1">
    <source>
        <dbReference type="SAM" id="Phobius"/>
    </source>
</evidence>
<sequence>MFARLYAWVVRAAKHPRAPWALFALAFAESSFFPIPPDVMLAPMALAERRKAWRFALIATVGSVAGGMLGYVIGALFLDSLLPWLKDLGYYHSYETARDWFAHYGFWAVLLAGFSPIPYKVFTIAAGAVAMPFLPFVLASLVGRGARFFIVAGLVRWFGPVFEQRLLKYIDWIGWAIVAIVIVAIAVFQLR</sequence>
<keyword evidence="1" id="KW-0472">Membrane</keyword>
<reference evidence="4" key="1">
    <citation type="journal article" date="2019" name="Int. J. Syst. Evol. Microbiol.">
        <title>The Global Catalogue of Microorganisms (GCM) 10K type strain sequencing project: providing services to taxonomists for standard genome sequencing and annotation.</title>
        <authorList>
            <consortium name="The Broad Institute Genomics Platform"/>
            <consortium name="The Broad Institute Genome Sequencing Center for Infectious Disease"/>
            <person name="Wu L."/>
            <person name="Ma J."/>
        </authorList>
    </citation>
    <scope>NUCLEOTIDE SEQUENCE [LARGE SCALE GENOMIC DNA]</scope>
    <source>
        <strain evidence="4">KCTC 52640</strain>
    </source>
</reference>
<evidence type="ECO:0000313" key="3">
    <source>
        <dbReference type="EMBL" id="MFC3105525.1"/>
    </source>
</evidence>
<dbReference type="EMBL" id="JBHRSS010000008">
    <property type="protein sequence ID" value="MFC3105525.1"/>
    <property type="molecule type" value="Genomic_DNA"/>
</dbReference>
<dbReference type="PANTHER" id="PTHR42709:SF11">
    <property type="entry name" value="DEDA FAMILY PROTEIN"/>
    <property type="match status" value="1"/>
</dbReference>
<accession>A0ABV7EVX0</accession>
<organism evidence="3 4">
    <name type="scientific">Salinisphaera aquimarina</name>
    <dbReference type="NCBI Taxonomy" id="2094031"/>
    <lineage>
        <taxon>Bacteria</taxon>
        <taxon>Pseudomonadati</taxon>
        <taxon>Pseudomonadota</taxon>
        <taxon>Gammaproteobacteria</taxon>
        <taxon>Salinisphaerales</taxon>
        <taxon>Salinisphaeraceae</taxon>
        <taxon>Salinisphaera</taxon>
    </lineage>
</organism>
<comment type="caution">
    <text evidence="3">The sequence shown here is derived from an EMBL/GenBank/DDBJ whole genome shotgun (WGS) entry which is preliminary data.</text>
</comment>